<name>A0A173YBY0_9FIRM</name>
<dbReference type="SUPFAM" id="SSF54292">
    <property type="entry name" value="2Fe-2S ferredoxin-like"/>
    <property type="match status" value="1"/>
</dbReference>
<keyword evidence="17" id="KW-0560">Oxidoreductase</keyword>
<keyword evidence="10" id="KW-0411">Iron-sulfur</keyword>
<comment type="subcellular location">
    <subcellularLocation>
        <location evidence="2">Membrane</location>
    </subcellularLocation>
</comment>
<dbReference type="Gene3D" id="3.40.50.1780">
    <property type="match status" value="1"/>
</dbReference>
<evidence type="ECO:0000256" key="7">
    <source>
        <dbReference type="ARBA" id="ARBA00022737"/>
    </source>
</evidence>
<dbReference type="GO" id="GO:0008901">
    <property type="term" value="F:ferredoxin hydrogenase activity"/>
    <property type="evidence" value="ECO:0007669"/>
    <property type="project" value="UniProtKB-EC"/>
</dbReference>
<dbReference type="PROSITE" id="PS51839">
    <property type="entry name" value="4FE4S_HC3"/>
    <property type="match status" value="1"/>
</dbReference>
<dbReference type="SUPFAM" id="SSF54862">
    <property type="entry name" value="4Fe-4S ferredoxins"/>
    <property type="match status" value="1"/>
</dbReference>
<organism evidence="17 18">
    <name type="scientific">Faecalicatena contorta</name>
    <dbReference type="NCBI Taxonomy" id="39482"/>
    <lineage>
        <taxon>Bacteria</taxon>
        <taxon>Bacillati</taxon>
        <taxon>Bacillota</taxon>
        <taxon>Clostridia</taxon>
        <taxon>Lachnospirales</taxon>
        <taxon>Lachnospiraceae</taxon>
        <taxon>Faecalicatena</taxon>
    </lineage>
</organism>
<dbReference type="SMART" id="SM00929">
    <property type="entry name" value="NADH-G_4Fe-4S_3"/>
    <property type="match status" value="1"/>
</dbReference>
<dbReference type="PROSITE" id="PS00198">
    <property type="entry name" value="4FE4S_FER_1"/>
    <property type="match status" value="1"/>
</dbReference>
<dbReference type="Pfam" id="PF02906">
    <property type="entry name" value="Fe_hyd_lg_C"/>
    <property type="match status" value="1"/>
</dbReference>
<dbReference type="SUPFAM" id="SSF53920">
    <property type="entry name" value="Fe-only hydrogenase"/>
    <property type="match status" value="1"/>
</dbReference>
<dbReference type="EMBL" id="CYZU01000001">
    <property type="protein sequence ID" value="CUN60248.1"/>
    <property type="molecule type" value="Genomic_DNA"/>
</dbReference>
<keyword evidence="6" id="KW-0479">Metal-binding</keyword>
<evidence type="ECO:0000256" key="10">
    <source>
        <dbReference type="ARBA" id="ARBA00023014"/>
    </source>
</evidence>
<dbReference type="Gene3D" id="3.40.950.10">
    <property type="entry name" value="Fe-only Hydrogenase (Larger Subunit), Chain L, domain 3"/>
    <property type="match status" value="1"/>
</dbReference>
<keyword evidence="12" id="KW-0472">Membrane</keyword>
<dbReference type="Pfam" id="PF02256">
    <property type="entry name" value="Fe_hyd_SSU"/>
    <property type="match status" value="1"/>
</dbReference>
<sequence>MIHLTINGKPVEVLEGSTIMEAAEASGIRVPSLCHMKDVHQYGSCRICVVEVEGMKNLQASCMVKAREGMKVRTHSPKVLEARKVLYELLLSNHSQDCLNCSRNQSCELQALGYELDVSESRFEGAVSEGHVDISPSITRVTSKCILCRRCVTACAGIQKVGAIQAQNRGFETTVSPAMGLPLNSTSCAMCGQCTIVCPTGALKETDGLTPVWKALADPRKRVVVQVAPAVRAALGEEFGLPCGTPVTGKIAAALHDIGFDDVFDTLFSADLTILEEGTELLGRLNAALAGEEAVLPMITSCSPGWIKHVEHQFPEALGHLSTCKSPHTMMGALVKSYYAEKTGTEPEDMFVVSVMPCTAKKYEIQRPEMEVEGKRDVDAVLTTRELARMIKKAGIDFVKLPDAEFDAPMGLGTGAADIFGVTGGVMEAALRTVYEVVTGEELPFEKLHVTPIVGLEQVKTAEITIGKTLPEYAHLQGVTVKIAVTSGLAGASRLMQEVADGASPYHFIEVMGCPGGCINGGGQPRCSEEGYREKRSRALYSEDERKVLRKSHENPDLMKLYAEFLGDPNGHKAHDLLHTHYVPRGKYNQLAE</sequence>
<evidence type="ECO:0000259" key="15">
    <source>
        <dbReference type="PROSITE" id="PS51379"/>
    </source>
</evidence>
<evidence type="ECO:0000256" key="9">
    <source>
        <dbReference type="ARBA" id="ARBA00023004"/>
    </source>
</evidence>
<comment type="cofactor">
    <cofactor evidence="13">
        <name>[2Fe-2S] cluster</name>
        <dbReference type="ChEBI" id="CHEBI:190135"/>
    </cofactor>
</comment>
<dbReference type="PROSITE" id="PS51085">
    <property type="entry name" value="2FE2S_FER_2"/>
    <property type="match status" value="1"/>
</dbReference>
<keyword evidence="5" id="KW-0001">2Fe-2S</keyword>
<dbReference type="RefSeq" id="WP_055149863.1">
    <property type="nucleotide sequence ID" value="NZ_CYZU01000001.1"/>
</dbReference>
<feature type="domain" description="4Fe-4S ferredoxin-type" evidence="15">
    <location>
        <begin position="179"/>
        <end position="208"/>
    </location>
</feature>
<accession>A0A173YBY0</accession>
<evidence type="ECO:0000256" key="12">
    <source>
        <dbReference type="ARBA" id="ARBA00023136"/>
    </source>
</evidence>
<dbReference type="AlphaFoldDB" id="A0A173YBY0"/>
<dbReference type="FunFam" id="3.30.70.20:FF:000035">
    <property type="entry name" value="Iron hydrogenase 1"/>
    <property type="match status" value="1"/>
</dbReference>
<dbReference type="Gene3D" id="4.10.260.20">
    <property type="entry name" value="Iron hydrogenase, small subunit"/>
    <property type="match status" value="1"/>
</dbReference>
<keyword evidence="8" id="KW-1278">Translocase</keyword>
<evidence type="ECO:0000256" key="11">
    <source>
        <dbReference type="ARBA" id="ARBA00023027"/>
    </source>
</evidence>
<evidence type="ECO:0000313" key="17">
    <source>
        <dbReference type="EMBL" id="CUN60248.1"/>
    </source>
</evidence>
<dbReference type="EC" id="1.12.7.2" evidence="17"/>
<comment type="similarity">
    <text evidence="3">Belongs to the complex I 75 kDa subunit family.</text>
</comment>
<protein>
    <submittedName>
        <fullName evidence="17">Iron hydrogenase 1</fullName>
        <ecNumber evidence="17">1.12.7.2</ecNumber>
    </submittedName>
</protein>
<evidence type="ECO:0000256" key="4">
    <source>
        <dbReference type="ARBA" id="ARBA00022485"/>
    </source>
</evidence>
<dbReference type="OrthoDB" id="9805142at2"/>
<dbReference type="Pfam" id="PF12838">
    <property type="entry name" value="Fer4_7"/>
    <property type="match status" value="1"/>
</dbReference>
<dbReference type="InterPro" id="IPR009016">
    <property type="entry name" value="Fe_hydrogenase"/>
</dbReference>
<keyword evidence="11" id="KW-0520">NAD</keyword>
<dbReference type="NCBIfam" id="NF040763">
    <property type="entry name" value="FeFe_hydrog_A6"/>
    <property type="match status" value="1"/>
</dbReference>
<evidence type="ECO:0000256" key="5">
    <source>
        <dbReference type="ARBA" id="ARBA00022714"/>
    </source>
</evidence>
<evidence type="ECO:0000256" key="3">
    <source>
        <dbReference type="ARBA" id="ARBA00005404"/>
    </source>
</evidence>
<dbReference type="InterPro" id="IPR017900">
    <property type="entry name" value="4Fe4S_Fe_S_CS"/>
</dbReference>
<dbReference type="InterPro" id="IPR017896">
    <property type="entry name" value="4Fe4S_Fe-S-bd"/>
</dbReference>
<feature type="domain" description="4Fe-4S His(Cys)3-ligated-type" evidence="16">
    <location>
        <begin position="78"/>
        <end position="117"/>
    </location>
</feature>
<evidence type="ECO:0000256" key="8">
    <source>
        <dbReference type="ARBA" id="ARBA00022967"/>
    </source>
</evidence>
<evidence type="ECO:0000256" key="13">
    <source>
        <dbReference type="ARBA" id="ARBA00034078"/>
    </source>
</evidence>
<dbReference type="InterPro" id="IPR003149">
    <property type="entry name" value="Fe_hydrogenase_ssu"/>
</dbReference>
<dbReference type="Pfam" id="PF10588">
    <property type="entry name" value="NADH-G_4Fe-4S_3"/>
    <property type="match status" value="1"/>
</dbReference>
<dbReference type="PROSITE" id="PS51379">
    <property type="entry name" value="4FE4S_FER_2"/>
    <property type="match status" value="1"/>
</dbReference>
<gene>
    <name evidence="17" type="ORF">ERS852491_00023</name>
</gene>
<dbReference type="Gene3D" id="3.10.20.740">
    <property type="match status" value="1"/>
</dbReference>
<proteinExistence type="inferred from homology"/>
<dbReference type="GO" id="GO:0051537">
    <property type="term" value="F:2 iron, 2 sulfur cluster binding"/>
    <property type="evidence" value="ECO:0007669"/>
    <property type="project" value="UniProtKB-KW"/>
</dbReference>
<dbReference type="InterPro" id="IPR050340">
    <property type="entry name" value="Cytosolic_Fe-S_CAF"/>
</dbReference>
<comment type="cofactor">
    <cofactor evidence="1">
        <name>[4Fe-4S] cluster</name>
        <dbReference type="ChEBI" id="CHEBI:49883"/>
    </cofactor>
</comment>
<evidence type="ECO:0000313" key="18">
    <source>
        <dbReference type="Proteomes" id="UP000095544"/>
    </source>
</evidence>
<evidence type="ECO:0000256" key="1">
    <source>
        <dbReference type="ARBA" id="ARBA00001966"/>
    </source>
</evidence>
<dbReference type="FunFam" id="3.10.20.740:FF:000004">
    <property type="entry name" value="NADH-quinone oxidoreductase"/>
    <property type="match status" value="1"/>
</dbReference>
<dbReference type="STRING" id="39482.ERS852491_00023"/>
<dbReference type="GO" id="GO:0016020">
    <property type="term" value="C:membrane"/>
    <property type="evidence" value="ECO:0007669"/>
    <property type="project" value="UniProtKB-SubCell"/>
</dbReference>
<dbReference type="Proteomes" id="UP000095544">
    <property type="component" value="Unassembled WGS sequence"/>
</dbReference>
<dbReference type="InterPro" id="IPR013352">
    <property type="entry name" value="Fe_hydrogenase_subset"/>
</dbReference>
<dbReference type="Pfam" id="PF13510">
    <property type="entry name" value="Fer2_4"/>
    <property type="match status" value="1"/>
</dbReference>
<keyword evidence="9" id="KW-0408">Iron</keyword>
<dbReference type="PANTHER" id="PTHR11615">
    <property type="entry name" value="NITRATE, FORMATE, IRON DEHYDROGENASE"/>
    <property type="match status" value="1"/>
</dbReference>
<evidence type="ECO:0000256" key="2">
    <source>
        <dbReference type="ARBA" id="ARBA00004370"/>
    </source>
</evidence>
<dbReference type="NCBIfam" id="TIGR02512">
    <property type="entry name" value="FeFe_hydrog_A"/>
    <property type="match status" value="1"/>
</dbReference>
<dbReference type="GO" id="GO:0005506">
    <property type="term" value="F:iron ion binding"/>
    <property type="evidence" value="ECO:0007669"/>
    <property type="project" value="InterPro"/>
</dbReference>
<reference evidence="17 18" key="1">
    <citation type="submission" date="2015-09" db="EMBL/GenBank/DDBJ databases">
        <authorList>
            <consortium name="Pathogen Informatics"/>
        </authorList>
    </citation>
    <scope>NUCLEOTIDE SEQUENCE [LARGE SCALE GENOMIC DNA]</scope>
    <source>
        <strain evidence="17 18">2789STDY5834876</strain>
    </source>
</reference>
<evidence type="ECO:0000259" key="14">
    <source>
        <dbReference type="PROSITE" id="PS51085"/>
    </source>
</evidence>
<evidence type="ECO:0000256" key="6">
    <source>
        <dbReference type="ARBA" id="ARBA00022723"/>
    </source>
</evidence>
<dbReference type="InterPro" id="IPR036010">
    <property type="entry name" value="2Fe-2S_ferredoxin-like_sf"/>
</dbReference>
<dbReference type="SMART" id="SM00902">
    <property type="entry name" value="Fe_hyd_SSU"/>
    <property type="match status" value="1"/>
</dbReference>
<dbReference type="InterPro" id="IPR001041">
    <property type="entry name" value="2Fe-2S_ferredoxin-type"/>
</dbReference>
<dbReference type="InterPro" id="IPR004108">
    <property type="entry name" value="Fe_hydrogenase_lsu_C"/>
</dbReference>
<dbReference type="Gene3D" id="3.30.70.20">
    <property type="match status" value="1"/>
</dbReference>
<keyword evidence="4" id="KW-0004">4Fe-4S</keyword>
<dbReference type="InterPro" id="IPR049830">
    <property type="entry name" value="HndD"/>
</dbReference>
<dbReference type="GO" id="GO:0051539">
    <property type="term" value="F:4 iron, 4 sulfur cluster binding"/>
    <property type="evidence" value="ECO:0007669"/>
    <property type="project" value="UniProtKB-KW"/>
</dbReference>
<dbReference type="CDD" id="cd00207">
    <property type="entry name" value="fer2"/>
    <property type="match status" value="1"/>
</dbReference>
<feature type="domain" description="2Fe-2S ferredoxin-type" evidence="14">
    <location>
        <begin position="1"/>
        <end position="78"/>
    </location>
</feature>
<dbReference type="InterPro" id="IPR019574">
    <property type="entry name" value="NADH_UbQ_OxRdtase_Gsu_4Fe4S-bd"/>
</dbReference>
<evidence type="ECO:0000259" key="16">
    <source>
        <dbReference type="PROSITE" id="PS51839"/>
    </source>
</evidence>
<keyword evidence="7" id="KW-0677">Repeat</keyword>
<dbReference type="InterPro" id="IPR036991">
    <property type="entry name" value="Fe_hydrogenase_ssu_sf"/>
</dbReference>